<dbReference type="PANTHER" id="PTHR33991:SF1">
    <property type="entry name" value="DNA REPAIR PROTEIN RECO"/>
    <property type="match status" value="1"/>
</dbReference>
<keyword evidence="4 7" id="KW-0233">DNA recombination</keyword>
<sequence length="240" mass="27580">MAVITTKAIVLSSLKYGDTSLVVKCFTLQEGVKSYMIKGVLKSKKGKLKPAHFQPLTQLNLTANHRNKSSLHSIKEVQVINPYETIYTSIVKQSIVLFLSEVLSYILQEEEENSSLYSYIETSLIWLDTHDEVANFHLLFLLNLSRYLGFYPDTNNIDRTAFNLLEGSFTDTEYEKLTISGKEIMLFKSLLGINFDAINSISYSKKERQIILRIIVQYYELHLEGFRKPKSLDVLETVFN</sequence>
<keyword evidence="5 7" id="KW-0234">DNA repair</keyword>
<dbReference type="Gene3D" id="1.20.1440.120">
    <property type="entry name" value="Recombination protein O, C-terminal domain"/>
    <property type="match status" value="1"/>
</dbReference>
<dbReference type="InterPro" id="IPR022572">
    <property type="entry name" value="DNA_rep/recomb_RecO_N"/>
</dbReference>
<dbReference type="HAMAP" id="MF_00201">
    <property type="entry name" value="RecO"/>
    <property type="match status" value="1"/>
</dbReference>
<dbReference type="Pfam" id="PF11967">
    <property type="entry name" value="RecO_N"/>
    <property type="match status" value="1"/>
</dbReference>
<dbReference type="InterPro" id="IPR012340">
    <property type="entry name" value="NA-bd_OB-fold"/>
</dbReference>
<dbReference type="SUPFAM" id="SSF57863">
    <property type="entry name" value="ArfGap/RecO-like zinc finger"/>
    <property type="match status" value="1"/>
</dbReference>
<organism evidence="10 11">
    <name type="scientific">Tenacibaculum discolor</name>
    <dbReference type="NCBI Taxonomy" id="361581"/>
    <lineage>
        <taxon>Bacteria</taxon>
        <taxon>Pseudomonadati</taxon>
        <taxon>Bacteroidota</taxon>
        <taxon>Flavobacteriia</taxon>
        <taxon>Flavobacteriales</taxon>
        <taxon>Flavobacteriaceae</taxon>
        <taxon>Tenacibaculum</taxon>
    </lineage>
</organism>
<dbReference type="SUPFAM" id="SSF50249">
    <property type="entry name" value="Nucleic acid-binding proteins"/>
    <property type="match status" value="1"/>
</dbReference>
<evidence type="ECO:0000256" key="2">
    <source>
        <dbReference type="ARBA" id="ARBA00021310"/>
    </source>
</evidence>
<comment type="similarity">
    <text evidence="1 7">Belongs to the RecO family.</text>
</comment>
<dbReference type="EMBL" id="PDUU01000004">
    <property type="protein sequence ID" value="PHN97879.1"/>
    <property type="molecule type" value="Genomic_DNA"/>
</dbReference>
<evidence type="ECO:0000313" key="11">
    <source>
        <dbReference type="Proteomes" id="UP000222163"/>
    </source>
</evidence>
<evidence type="ECO:0000256" key="1">
    <source>
        <dbReference type="ARBA" id="ARBA00007452"/>
    </source>
</evidence>
<evidence type="ECO:0000259" key="8">
    <source>
        <dbReference type="Pfam" id="PF11967"/>
    </source>
</evidence>
<reference evidence="10 11" key="1">
    <citation type="journal article" date="2016" name="Nat. Commun.">
        <title>Microbial interactions lead to rapid micro-scale successions on model marine particles.</title>
        <authorList>
            <person name="Datta M.S."/>
            <person name="Sliwerska E."/>
            <person name="Gore J."/>
            <person name="Polz M.F."/>
            <person name="Cordero O.X."/>
        </authorList>
    </citation>
    <scope>NUCLEOTIDE SEQUENCE [LARGE SCALE GENOMIC DNA]</scope>
    <source>
        <strain evidence="10 11">4G03</strain>
    </source>
</reference>
<dbReference type="InterPro" id="IPR037278">
    <property type="entry name" value="ARFGAP/RecO"/>
</dbReference>
<evidence type="ECO:0000256" key="5">
    <source>
        <dbReference type="ARBA" id="ARBA00023204"/>
    </source>
</evidence>
<dbReference type="RefSeq" id="WP_099214787.1">
    <property type="nucleotide sequence ID" value="NZ_JAUYVU010000001.1"/>
</dbReference>
<dbReference type="NCBIfam" id="TIGR00613">
    <property type="entry name" value="reco"/>
    <property type="match status" value="1"/>
</dbReference>
<dbReference type="GO" id="GO:0043590">
    <property type="term" value="C:bacterial nucleoid"/>
    <property type="evidence" value="ECO:0007669"/>
    <property type="project" value="TreeGrafter"/>
</dbReference>
<comment type="function">
    <text evidence="7">Involved in DNA repair and RecF pathway recombination.</text>
</comment>
<evidence type="ECO:0000313" key="10">
    <source>
        <dbReference type="EMBL" id="PHN97879.1"/>
    </source>
</evidence>
<feature type="domain" description="DNA replication/recombination mediator RecO N-terminal" evidence="8">
    <location>
        <begin position="1"/>
        <end position="83"/>
    </location>
</feature>
<dbReference type="InterPro" id="IPR003717">
    <property type="entry name" value="RecO"/>
</dbReference>
<proteinExistence type="inferred from homology"/>
<reference evidence="9 12" key="3">
    <citation type="submission" date="2023-07" db="EMBL/GenBank/DDBJ databases">
        <title>Genome content predicts the carbon catabolic preferences of heterotrophic bacteria.</title>
        <authorList>
            <person name="Gralka M."/>
        </authorList>
    </citation>
    <scope>NUCLEOTIDE SEQUENCE [LARGE SCALE GENOMIC DNA]</scope>
    <source>
        <strain evidence="9 12">4G03</strain>
    </source>
</reference>
<dbReference type="Proteomes" id="UP000222163">
    <property type="component" value="Unassembled WGS sequence"/>
</dbReference>
<accession>A0A2G1BVJ9</accession>
<evidence type="ECO:0000313" key="9">
    <source>
        <dbReference type="EMBL" id="MDP2539911.1"/>
    </source>
</evidence>
<dbReference type="Pfam" id="PF02565">
    <property type="entry name" value="RecO_C"/>
    <property type="match status" value="1"/>
</dbReference>
<evidence type="ECO:0000256" key="3">
    <source>
        <dbReference type="ARBA" id="ARBA00022763"/>
    </source>
</evidence>
<keyword evidence="12" id="KW-1185">Reference proteome</keyword>
<dbReference type="Proteomes" id="UP001242342">
    <property type="component" value="Unassembled WGS sequence"/>
</dbReference>
<dbReference type="Gene3D" id="2.40.50.140">
    <property type="entry name" value="Nucleic acid-binding proteins"/>
    <property type="match status" value="1"/>
</dbReference>
<keyword evidence="3 7" id="KW-0227">DNA damage</keyword>
<evidence type="ECO:0000256" key="4">
    <source>
        <dbReference type="ARBA" id="ARBA00023172"/>
    </source>
</evidence>
<dbReference type="AlphaFoldDB" id="A0A2G1BVJ9"/>
<dbReference type="InterPro" id="IPR042242">
    <property type="entry name" value="RecO_C"/>
</dbReference>
<dbReference type="EMBL" id="JAUYVU010000001">
    <property type="protein sequence ID" value="MDP2539911.1"/>
    <property type="molecule type" value="Genomic_DNA"/>
</dbReference>
<gene>
    <name evidence="7 10" type="primary">recO</name>
    <name evidence="10" type="ORF">CSC81_05560</name>
    <name evidence="9" type="ORF">Q8W23_00325</name>
</gene>
<name>A0A2G1BVJ9_9FLAO</name>
<protein>
    <recommendedName>
        <fullName evidence="2 7">DNA repair protein RecO</fullName>
    </recommendedName>
    <alternativeName>
        <fullName evidence="6 7">Recombination protein O</fullName>
    </alternativeName>
</protein>
<dbReference type="GO" id="GO:0006302">
    <property type="term" value="P:double-strand break repair"/>
    <property type="evidence" value="ECO:0007669"/>
    <property type="project" value="TreeGrafter"/>
</dbReference>
<dbReference type="GO" id="GO:0006310">
    <property type="term" value="P:DNA recombination"/>
    <property type="evidence" value="ECO:0007669"/>
    <property type="project" value="UniProtKB-UniRule"/>
</dbReference>
<comment type="caution">
    <text evidence="10">The sequence shown here is derived from an EMBL/GenBank/DDBJ whole genome shotgun (WGS) entry which is preliminary data.</text>
</comment>
<evidence type="ECO:0000256" key="7">
    <source>
        <dbReference type="HAMAP-Rule" id="MF_00201"/>
    </source>
</evidence>
<dbReference type="PANTHER" id="PTHR33991">
    <property type="entry name" value="DNA REPAIR PROTEIN RECO"/>
    <property type="match status" value="1"/>
</dbReference>
<evidence type="ECO:0000313" key="12">
    <source>
        <dbReference type="Proteomes" id="UP001242342"/>
    </source>
</evidence>
<evidence type="ECO:0000256" key="6">
    <source>
        <dbReference type="ARBA" id="ARBA00033409"/>
    </source>
</evidence>
<reference evidence="10" key="2">
    <citation type="submission" date="2017-10" db="EMBL/GenBank/DDBJ databases">
        <authorList>
            <person name="Enke T.N."/>
            <person name="Cordero O.X."/>
        </authorList>
    </citation>
    <scope>NUCLEOTIDE SEQUENCE</scope>
    <source>
        <strain evidence="10">4G03</strain>
    </source>
</reference>